<comment type="caution">
    <text evidence="1">The sequence shown here is derived from an EMBL/GenBank/DDBJ whole genome shotgun (WGS) entry which is preliminary data.</text>
</comment>
<dbReference type="AlphaFoldDB" id="A0A0R3KRZ5"/>
<name>A0A0R3KRZ5_9BRAD</name>
<gene>
    <name evidence="1" type="ORF">CP49_10820</name>
</gene>
<dbReference type="EMBL" id="LLXX01000177">
    <property type="protein sequence ID" value="KRQ98411.1"/>
    <property type="molecule type" value="Genomic_DNA"/>
</dbReference>
<proteinExistence type="predicted"/>
<organism evidence="1 2">
    <name type="scientific">Bradyrhizobium valentinum</name>
    <dbReference type="NCBI Taxonomy" id="1518501"/>
    <lineage>
        <taxon>Bacteria</taxon>
        <taxon>Pseudomonadati</taxon>
        <taxon>Pseudomonadota</taxon>
        <taxon>Alphaproteobacteria</taxon>
        <taxon>Hyphomicrobiales</taxon>
        <taxon>Nitrobacteraceae</taxon>
        <taxon>Bradyrhizobium</taxon>
    </lineage>
</organism>
<reference evidence="1 2" key="1">
    <citation type="submission" date="2014-03" db="EMBL/GenBank/DDBJ databases">
        <title>Bradyrhizobium valentinum sp. nov., isolated from effective nodules of Lupinus mariae-josephae, a lupine endemic of basic-lime soils in Eastern Spain.</title>
        <authorList>
            <person name="Duran D."/>
            <person name="Rey L."/>
            <person name="Navarro A."/>
            <person name="Busquets A."/>
            <person name="Imperial J."/>
            <person name="Ruiz-Argueso T."/>
        </authorList>
    </citation>
    <scope>NUCLEOTIDE SEQUENCE [LARGE SCALE GENOMIC DNA]</scope>
    <source>
        <strain evidence="1 2">LmjM3</strain>
    </source>
</reference>
<protein>
    <submittedName>
        <fullName evidence="1">Uncharacterized protein</fullName>
    </submittedName>
</protein>
<accession>A0A0R3KRZ5</accession>
<evidence type="ECO:0000313" key="2">
    <source>
        <dbReference type="Proteomes" id="UP000051913"/>
    </source>
</evidence>
<dbReference type="Proteomes" id="UP000051913">
    <property type="component" value="Unassembled WGS sequence"/>
</dbReference>
<evidence type="ECO:0000313" key="1">
    <source>
        <dbReference type="EMBL" id="KRQ98411.1"/>
    </source>
</evidence>
<sequence>MILQIVVLPIGGAATQQMAIAMICHPSGASQMALEGAARALRVAFGIDVKNDSCNFPPVRVVSISIQQPEIRDDVLLVIGRQHGIIRCQVRNIGIKRR</sequence>
<keyword evidence="2" id="KW-1185">Reference proteome</keyword>